<protein>
    <submittedName>
        <fullName evidence="1">Uncharacterized protein</fullName>
    </submittedName>
</protein>
<keyword evidence="2" id="KW-1185">Reference proteome</keyword>
<dbReference type="InParanoid" id="A0A212QW48"/>
<accession>A0A212QW48</accession>
<dbReference type="EMBL" id="FYEK01000027">
    <property type="protein sequence ID" value="SNB63942.1"/>
    <property type="molecule type" value="Genomic_DNA"/>
</dbReference>
<organism evidence="1 2">
    <name type="scientific">Thermoflexus hugenholtzii JAD2</name>
    <dbReference type="NCBI Taxonomy" id="877466"/>
    <lineage>
        <taxon>Bacteria</taxon>
        <taxon>Bacillati</taxon>
        <taxon>Chloroflexota</taxon>
        <taxon>Thermoflexia</taxon>
        <taxon>Thermoflexales</taxon>
        <taxon>Thermoflexaceae</taxon>
        <taxon>Thermoflexus</taxon>
    </lineage>
</organism>
<dbReference type="AlphaFoldDB" id="A0A212QW48"/>
<gene>
    <name evidence="1" type="ORF">SAMN02746019_00007470</name>
</gene>
<evidence type="ECO:0000313" key="2">
    <source>
        <dbReference type="Proteomes" id="UP000197025"/>
    </source>
</evidence>
<sequence length="81" mass="9420">MTYTVLIHLINADPLLAEVERLPEPQDQVLICSNVRLRDGKEVHYIDPEAVQVIIPWHRISFVEVLSAREEAEIISFVRER</sequence>
<dbReference type="Proteomes" id="UP000197025">
    <property type="component" value="Unassembled WGS sequence"/>
</dbReference>
<proteinExistence type="predicted"/>
<evidence type="ECO:0000313" key="1">
    <source>
        <dbReference type="EMBL" id="SNB63942.1"/>
    </source>
</evidence>
<dbReference type="OrthoDB" id="162877at2"/>
<name>A0A212QW48_9CHLR</name>
<dbReference type="RefSeq" id="WP_088571001.1">
    <property type="nucleotide sequence ID" value="NZ_FYEK01000027.1"/>
</dbReference>
<reference evidence="2" key="1">
    <citation type="submission" date="2017-06" db="EMBL/GenBank/DDBJ databases">
        <authorList>
            <person name="Varghese N."/>
            <person name="Submissions S."/>
        </authorList>
    </citation>
    <scope>NUCLEOTIDE SEQUENCE [LARGE SCALE GENOMIC DNA]</scope>
    <source>
        <strain evidence="2">JAD2</strain>
    </source>
</reference>